<dbReference type="InterPro" id="IPR014875">
    <property type="entry name" value="Mor_transcription_activator"/>
</dbReference>
<gene>
    <name evidence="2" type="ORF">ED208_12620</name>
</gene>
<evidence type="ECO:0000259" key="1">
    <source>
        <dbReference type="Pfam" id="PF08765"/>
    </source>
</evidence>
<accession>A0A3N0V777</accession>
<proteinExistence type="predicted"/>
<evidence type="ECO:0000313" key="3">
    <source>
        <dbReference type="Proteomes" id="UP000282106"/>
    </source>
</evidence>
<organism evidence="2 3">
    <name type="scientific">Stagnimonas aquatica</name>
    <dbReference type="NCBI Taxonomy" id="2689987"/>
    <lineage>
        <taxon>Bacteria</taxon>
        <taxon>Pseudomonadati</taxon>
        <taxon>Pseudomonadota</taxon>
        <taxon>Gammaproteobacteria</taxon>
        <taxon>Nevskiales</taxon>
        <taxon>Nevskiaceae</taxon>
        <taxon>Stagnimonas</taxon>
    </lineage>
</organism>
<evidence type="ECO:0000313" key="2">
    <source>
        <dbReference type="EMBL" id="ROH88656.1"/>
    </source>
</evidence>
<dbReference type="EMBL" id="RJVO01000006">
    <property type="protein sequence ID" value="ROH88656.1"/>
    <property type="molecule type" value="Genomic_DNA"/>
</dbReference>
<keyword evidence="3" id="KW-1185">Reference proteome</keyword>
<name>A0A3N0V777_9GAMM</name>
<comment type="caution">
    <text evidence="2">The sequence shown here is derived from an EMBL/GenBank/DDBJ whole genome shotgun (WGS) entry which is preliminary data.</text>
</comment>
<dbReference type="Pfam" id="PF08765">
    <property type="entry name" value="Mor"/>
    <property type="match status" value="1"/>
</dbReference>
<dbReference type="AlphaFoldDB" id="A0A3N0V777"/>
<protein>
    <recommendedName>
        <fullName evidence="1">Mor transcription activator domain-containing protein</fullName>
    </recommendedName>
</protein>
<dbReference type="SUPFAM" id="SSF46689">
    <property type="entry name" value="Homeodomain-like"/>
    <property type="match status" value="1"/>
</dbReference>
<sequence length="190" mass="21699">MVPWRLGRRLPVARRPGQAELLQRLLPSLAVAGPCVTDDLAKVDINRLIAPQLRKIAATIGLPDTLKLLRKRGGTKTHVPQGPEARLFPDVLEDDKARNLARLFTGHQYLTLPKADKILQELRDQQIRAEVEQGRKLQAQALHYQLTERQILNIRRGDRGDKFRSVRDVETRRELQTDLFDSATPNRARQ</sequence>
<dbReference type="Proteomes" id="UP000282106">
    <property type="component" value="Unassembled WGS sequence"/>
</dbReference>
<dbReference type="InterPro" id="IPR009057">
    <property type="entry name" value="Homeodomain-like_sf"/>
</dbReference>
<dbReference type="InParanoid" id="A0A3N0V777"/>
<feature type="domain" description="Mor transcription activator" evidence="1">
    <location>
        <begin position="97"/>
        <end position="154"/>
    </location>
</feature>
<reference evidence="2 3" key="1">
    <citation type="submission" date="2018-10" db="EMBL/GenBank/DDBJ databases">
        <authorList>
            <person name="Chen W.-M."/>
        </authorList>
    </citation>
    <scope>NUCLEOTIDE SEQUENCE [LARGE SCALE GENOMIC DNA]</scope>
    <source>
        <strain evidence="2 3">THS-13</strain>
    </source>
</reference>